<reference evidence="1" key="1">
    <citation type="submission" date="2021-06" db="EMBL/GenBank/DDBJ databases">
        <authorList>
            <person name="Kallberg Y."/>
            <person name="Tangrot J."/>
            <person name="Rosling A."/>
        </authorList>
    </citation>
    <scope>NUCLEOTIDE SEQUENCE</scope>
    <source>
        <strain evidence="1">28 12/20/2015</strain>
    </source>
</reference>
<gene>
    <name evidence="1" type="ORF">SPELUC_LOCUS8713</name>
</gene>
<proteinExistence type="predicted"/>
<name>A0ACA9NAD5_9GLOM</name>
<accession>A0ACA9NAD5</accession>
<dbReference type="Proteomes" id="UP000789366">
    <property type="component" value="Unassembled WGS sequence"/>
</dbReference>
<feature type="non-terminal residue" evidence="1">
    <location>
        <position position="130"/>
    </location>
</feature>
<protein>
    <submittedName>
        <fullName evidence="1">4779_t:CDS:1</fullName>
    </submittedName>
</protein>
<keyword evidence="2" id="KW-1185">Reference proteome</keyword>
<evidence type="ECO:0000313" key="2">
    <source>
        <dbReference type="Proteomes" id="UP000789366"/>
    </source>
</evidence>
<dbReference type="EMBL" id="CAJVPW010013446">
    <property type="protein sequence ID" value="CAG8645151.1"/>
    <property type="molecule type" value="Genomic_DNA"/>
</dbReference>
<comment type="caution">
    <text evidence="1">The sequence shown here is derived from an EMBL/GenBank/DDBJ whole genome shotgun (WGS) entry which is preliminary data.</text>
</comment>
<organism evidence="1 2">
    <name type="scientific">Cetraspora pellucida</name>
    <dbReference type="NCBI Taxonomy" id="1433469"/>
    <lineage>
        <taxon>Eukaryota</taxon>
        <taxon>Fungi</taxon>
        <taxon>Fungi incertae sedis</taxon>
        <taxon>Mucoromycota</taxon>
        <taxon>Glomeromycotina</taxon>
        <taxon>Glomeromycetes</taxon>
        <taxon>Diversisporales</taxon>
        <taxon>Gigasporaceae</taxon>
        <taxon>Cetraspora</taxon>
    </lineage>
</organism>
<evidence type="ECO:0000313" key="1">
    <source>
        <dbReference type="EMBL" id="CAG8645151.1"/>
    </source>
</evidence>
<sequence>MSFFVNQVLDIALTDYGEQIIDLTSSDTIASQSTELENEPLTNASSLTTTSRAISPWSISMKMQEIINEFEDTILHQFPCIHCSICSKLMYPEKAMWIPRDPNFQYPFIATYPSESLFVNPNPPANRIAI</sequence>